<dbReference type="Proteomes" id="UP000279307">
    <property type="component" value="Chromosome 3"/>
</dbReference>
<dbReference type="OrthoDB" id="7696101at2759"/>
<keyword evidence="2" id="KW-0479">Metal-binding</keyword>
<dbReference type="SUPFAM" id="SSF140996">
    <property type="entry name" value="Hermes dimerisation domain"/>
    <property type="match status" value="1"/>
</dbReference>
<dbReference type="InterPro" id="IPR012337">
    <property type="entry name" value="RNaseH-like_sf"/>
</dbReference>
<dbReference type="InterPro" id="IPR052035">
    <property type="entry name" value="ZnF_BED_domain_contain"/>
</dbReference>
<dbReference type="GO" id="GO:0005634">
    <property type="term" value="C:nucleus"/>
    <property type="evidence" value="ECO:0007669"/>
    <property type="project" value="UniProtKB-SubCell"/>
</dbReference>
<dbReference type="AlphaFoldDB" id="A0A3L8DVM9"/>
<dbReference type="SUPFAM" id="SSF53098">
    <property type="entry name" value="Ribonuclease H-like"/>
    <property type="match status" value="1"/>
</dbReference>
<dbReference type="Pfam" id="PF05699">
    <property type="entry name" value="Dimer_Tnp_hAT"/>
    <property type="match status" value="1"/>
</dbReference>
<comment type="caution">
    <text evidence="7">The sequence shown here is derived from an EMBL/GenBank/DDBJ whole genome shotgun (WGS) entry which is preliminary data.</text>
</comment>
<keyword evidence="5" id="KW-0539">Nucleus</keyword>
<evidence type="ECO:0000256" key="3">
    <source>
        <dbReference type="ARBA" id="ARBA00022771"/>
    </source>
</evidence>
<protein>
    <recommendedName>
        <fullName evidence="6">HAT C-terminal dimerisation domain-containing protein</fullName>
    </recommendedName>
</protein>
<feature type="domain" description="HAT C-terminal dimerisation" evidence="6">
    <location>
        <begin position="407"/>
        <end position="483"/>
    </location>
</feature>
<dbReference type="GO" id="GO:0046983">
    <property type="term" value="F:protein dimerization activity"/>
    <property type="evidence" value="ECO:0007669"/>
    <property type="project" value="InterPro"/>
</dbReference>
<proteinExistence type="predicted"/>
<gene>
    <name evidence="7" type="ORF">DMN91_002560</name>
</gene>
<dbReference type="GO" id="GO:0008270">
    <property type="term" value="F:zinc ion binding"/>
    <property type="evidence" value="ECO:0007669"/>
    <property type="project" value="UniProtKB-KW"/>
</dbReference>
<evidence type="ECO:0000313" key="8">
    <source>
        <dbReference type="Proteomes" id="UP000279307"/>
    </source>
</evidence>
<dbReference type="PANTHER" id="PTHR46481:SF10">
    <property type="entry name" value="ZINC FINGER BED DOMAIN-CONTAINING PROTEIN 39"/>
    <property type="match status" value="1"/>
</dbReference>
<evidence type="ECO:0000256" key="4">
    <source>
        <dbReference type="ARBA" id="ARBA00022833"/>
    </source>
</evidence>
<accession>A0A3L8DVM9</accession>
<dbReference type="EMBL" id="QOIP01000003">
    <property type="protein sequence ID" value="RLU24471.1"/>
    <property type="molecule type" value="Genomic_DNA"/>
</dbReference>
<comment type="subcellular location">
    <subcellularLocation>
        <location evidence="1">Nucleus</location>
    </subcellularLocation>
</comment>
<dbReference type="InterPro" id="IPR008906">
    <property type="entry name" value="HATC_C_dom"/>
</dbReference>
<organism evidence="7 8">
    <name type="scientific">Ooceraea biroi</name>
    <name type="common">Clonal raider ant</name>
    <name type="synonym">Cerapachys biroi</name>
    <dbReference type="NCBI Taxonomy" id="2015173"/>
    <lineage>
        <taxon>Eukaryota</taxon>
        <taxon>Metazoa</taxon>
        <taxon>Ecdysozoa</taxon>
        <taxon>Arthropoda</taxon>
        <taxon>Hexapoda</taxon>
        <taxon>Insecta</taxon>
        <taxon>Pterygota</taxon>
        <taxon>Neoptera</taxon>
        <taxon>Endopterygota</taxon>
        <taxon>Hymenoptera</taxon>
        <taxon>Apocrita</taxon>
        <taxon>Aculeata</taxon>
        <taxon>Formicoidea</taxon>
        <taxon>Formicidae</taxon>
        <taxon>Dorylinae</taxon>
        <taxon>Ooceraea</taxon>
    </lineage>
</organism>
<evidence type="ECO:0000313" key="7">
    <source>
        <dbReference type="EMBL" id="RLU24471.1"/>
    </source>
</evidence>
<evidence type="ECO:0000259" key="6">
    <source>
        <dbReference type="Pfam" id="PF05699"/>
    </source>
</evidence>
<name>A0A3L8DVM9_OOCBI</name>
<evidence type="ECO:0000256" key="1">
    <source>
        <dbReference type="ARBA" id="ARBA00004123"/>
    </source>
</evidence>
<evidence type="ECO:0000256" key="5">
    <source>
        <dbReference type="ARBA" id="ARBA00023242"/>
    </source>
</evidence>
<reference evidence="7 8" key="1">
    <citation type="journal article" date="2018" name="Genome Res.">
        <title>The genomic architecture and molecular evolution of ant odorant receptors.</title>
        <authorList>
            <person name="McKenzie S.K."/>
            <person name="Kronauer D.J.C."/>
        </authorList>
    </citation>
    <scope>NUCLEOTIDE SEQUENCE [LARGE SCALE GENOMIC DNA]</scope>
    <source>
        <strain evidence="7">Clonal line C1</strain>
    </source>
</reference>
<sequence>MLAIDYHPLSTIENEGFRTLLKTIAPRFEIPSRRTIARYMNDKYQQLYDMFEREIAQITTLTLACDIWSDISNYGYLWITAHYLHNNKIKSGCLGLLPLEESHTAHYISEILMEEIQSFGINRETVTAIVTDNGANIKKATINCFGASKHIECFAHTVSRIVPDAISATPWIERVITKVRFIVTLTKRNVAVSDELQHLQERDGKTEATLLKFKQDVPARWNSTLIMIERFLELHKYVYPISLKCKFGPVENVTREELDLLRDIVLVSEPVEDVMTECSGDTYFTSSLIIPITNCMTITIRACNPSTEIGQRFQEKLLAESHRRFKDYESRELLAISTILDPRFKKLHFQKPLCAANAVKTINAIIKSAMADENKSQVANDSFWSYHYKLVSNWNQRVSSNSGLTLELEHYLNRPVILRSENPIEYWNKWKVVYSTLHSCALKYLSIVATSVQSERLFSKADTIEAERRSRLTGEKLSILAFLSSVDKEDYWHIS</sequence>
<dbReference type="PANTHER" id="PTHR46481">
    <property type="entry name" value="ZINC FINGER BED DOMAIN-CONTAINING PROTEIN 4"/>
    <property type="match status" value="1"/>
</dbReference>
<evidence type="ECO:0000256" key="2">
    <source>
        <dbReference type="ARBA" id="ARBA00022723"/>
    </source>
</evidence>
<keyword evidence="4" id="KW-0862">Zinc</keyword>
<keyword evidence="3" id="KW-0863">Zinc-finger</keyword>